<dbReference type="RefSeq" id="WP_024196294.1">
    <property type="nucleotide sequence ID" value="NZ_BFSR01000004.1"/>
</dbReference>
<keyword evidence="4 9" id="KW-0210">Decarboxylase</keyword>
<organism evidence="14 16">
    <name type="scientific">Escherichia coli</name>
    <dbReference type="NCBI Taxonomy" id="562"/>
    <lineage>
        <taxon>Bacteria</taxon>
        <taxon>Pseudomonadati</taxon>
        <taxon>Pseudomonadota</taxon>
        <taxon>Gammaproteobacteria</taxon>
        <taxon>Enterobacterales</taxon>
        <taxon>Enterobacteriaceae</taxon>
        <taxon>Escherichia</taxon>
    </lineage>
</organism>
<feature type="binding site" evidence="9 11">
    <location>
        <position position="192"/>
    </location>
    <ligand>
        <name>substrate</name>
    </ligand>
</feature>
<dbReference type="PANTHER" id="PTHR32119:SF2">
    <property type="entry name" value="OROTIDINE 5'-PHOSPHATE DECARBOXYLASE"/>
    <property type="match status" value="1"/>
</dbReference>
<proteinExistence type="inferred from homology"/>
<keyword evidence="5 9" id="KW-0665">Pyrimidine biosynthesis</keyword>
<dbReference type="PROSITE" id="PS00156">
    <property type="entry name" value="OMPDECASE"/>
    <property type="match status" value="1"/>
</dbReference>
<dbReference type="FunFam" id="3.20.20.70:FF:000015">
    <property type="entry name" value="Orotidine 5'-phosphate decarboxylase"/>
    <property type="match status" value="1"/>
</dbReference>
<dbReference type="NCBIfam" id="TIGR01740">
    <property type="entry name" value="pyrF"/>
    <property type="match status" value="1"/>
</dbReference>
<evidence type="ECO:0000256" key="12">
    <source>
        <dbReference type="RuleBase" id="RU000512"/>
    </source>
</evidence>
<evidence type="ECO:0000256" key="7">
    <source>
        <dbReference type="ARBA" id="ARBA00049157"/>
    </source>
</evidence>
<comment type="caution">
    <text evidence="14">The sequence shown here is derived from an EMBL/GenBank/DDBJ whole genome shotgun (WGS) entry which is preliminary data.</text>
</comment>
<protein>
    <recommendedName>
        <fullName evidence="9">Orotidine 5'-phosphate decarboxylase</fullName>
        <ecNumber evidence="9">4.1.1.23</ecNumber>
    </recommendedName>
    <alternativeName>
        <fullName evidence="9">OMP decarboxylase</fullName>
        <shortName evidence="9">OMPDCase</shortName>
        <shortName evidence="9">OMPdecase</shortName>
    </alternativeName>
</protein>
<dbReference type="GO" id="GO:0004590">
    <property type="term" value="F:orotidine-5'-phosphate decarboxylase activity"/>
    <property type="evidence" value="ECO:0007669"/>
    <property type="project" value="UniProtKB-UniRule"/>
</dbReference>
<feature type="active site" description="For OMPdecase activity" evidence="10">
    <location>
        <position position="73"/>
    </location>
</feature>
<feature type="binding site" evidence="9 11">
    <location>
        <position position="221"/>
    </location>
    <ligand>
        <name>substrate</name>
    </ligand>
</feature>
<evidence type="ECO:0000256" key="1">
    <source>
        <dbReference type="ARBA" id="ARBA00002356"/>
    </source>
</evidence>
<feature type="domain" description="Orotidine 5'-phosphate decarboxylase" evidence="13">
    <location>
        <begin position="16"/>
        <end position="237"/>
    </location>
</feature>
<dbReference type="InterPro" id="IPR014732">
    <property type="entry name" value="OMPdecase"/>
</dbReference>
<evidence type="ECO:0000256" key="8">
    <source>
        <dbReference type="ARBA" id="ARBA00061012"/>
    </source>
</evidence>
<feature type="binding site" evidence="9 11">
    <location>
        <position position="22"/>
    </location>
    <ligand>
        <name>substrate</name>
    </ligand>
</feature>
<dbReference type="EMBL" id="AATLXB010000010">
    <property type="protein sequence ID" value="EFM7860233.1"/>
    <property type="molecule type" value="Genomic_DNA"/>
</dbReference>
<evidence type="ECO:0000256" key="5">
    <source>
        <dbReference type="ARBA" id="ARBA00022975"/>
    </source>
</evidence>
<dbReference type="Proteomes" id="UP000587626">
    <property type="component" value="Unassembled WGS sequence"/>
</dbReference>
<evidence type="ECO:0000256" key="2">
    <source>
        <dbReference type="ARBA" id="ARBA00004861"/>
    </source>
</evidence>
<dbReference type="UniPathway" id="UPA00070">
    <property type="reaction ID" value="UER00120"/>
</dbReference>
<dbReference type="InterPro" id="IPR011060">
    <property type="entry name" value="RibuloseP-bd_barrel"/>
</dbReference>
<dbReference type="GO" id="GO:0044205">
    <property type="term" value="P:'de novo' UMP biosynthetic process"/>
    <property type="evidence" value="ECO:0007669"/>
    <property type="project" value="UniProtKB-UniRule"/>
</dbReference>
<gene>
    <name evidence="9 14" type="primary">pyrF</name>
    <name evidence="14" type="ORF">B6R15_001446</name>
    <name evidence="15" type="ORF">R8G00_00800</name>
</gene>
<comment type="similarity">
    <text evidence="8 9">Belongs to the OMP decarboxylase family. Type 1 subfamily.</text>
</comment>
<comment type="pathway">
    <text evidence="2 9 12">Pyrimidine metabolism; UMP biosynthesis via de novo pathway; UMP from orotate: step 2/2.</text>
</comment>
<evidence type="ECO:0000313" key="14">
    <source>
        <dbReference type="EMBL" id="EFM7860233.1"/>
    </source>
</evidence>
<accession>A0A1Q4PLQ0</accession>
<evidence type="ECO:0000313" key="16">
    <source>
        <dbReference type="Proteomes" id="UP000587626"/>
    </source>
</evidence>
<evidence type="ECO:0000256" key="3">
    <source>
        <dbReference type="ARBA" id="ARBA00011738"/>
    </source>
</evidence>
<evidence type="ECO:0000256" key="6">
    <source>
        <dbReference type="ARBA" id="ARBA00023239"/>
    </source>
</evidence>
<sequence>MTLTASSSSRAVTNSPVVVALDYHNRDAALAFVDKIDPRDCRLKVGKEMFTLFGPQFVRELQQRGFDIFLDLKFHDIPNTAAHAVAAAADLGVWMVNVHASGGARMMTAAREALVPFGKDAPLLIAVTVLTSMEASDLADLGVTLSPADYAERLAALTQKCGLDGVVCSAQEAARFKQVFGQEFKLVTPGIRPQGSEAGDQRRIMTPEQALAAGVDYMVIGRPVTQSVDPAQTLKAINASLQRSA</sequence>
<dbReference type="InterPro" id="IPR001754">
    <property type="entry name" value="OMPdeCOase_dom"/>
</dbReference>
<dbReference type="HAMAP" id="MF_01200_B">
    <property type="entry name" value="OMPdecase_type1_B"/>
    <property type="match status" value="1"/>
</dbReference>
<feature type="binding site" evidence="9 11">
    <location>
        <position position="131"/>
    </location>
    <ligand>
        <name>substrate</name>
    </ligand>
</feature>
<keyword evidence="6 9" id="KW-0456">Lyase</keyword>
<reference evidence="14 16" key="1">
    <citation type="submission" date="2018-08" db="EMBL/GenBank/DDBJ databases">
        <authorList>
            <consortium name="GenomeTrakr network: Whole genome sequencing for foodborne pathogen traceback"/>
        </authorList>
    </citation>
    <scope>NUCLEOTIDE SEQUENCE [LARGE SCALE GENOMIC DNA]</scope>
    <source>
        <strain evidence="14 16">NC_STEC194</strain>
    </source>
</reference>
<dbReference type="AlphaFoldDB" id="A0A1Q4PLQ0"/>
<dbReference type="CDD" id="cd04725">
    <property type="entry name" value="OMP_decarboxylase_like"/>
    <property type="match status" value="1"/>
</dbReference>
<reference evidence="15" key="2">
    <citation type="submission" date="2023-10" db="EMBL/GenBank/DDBJ databases">
        <title>Draft Genome Sequence of a Shiga toxin-producing Escherichia coli strain from deer meat showing an IS-element integration in the B-subunit of the Shiga toxin Stx2b gene.</title>
        <authorList>
            <person name="Projahn M."/>
            <person name="Borowiak M."/>
        </authorList>
    </citation>
    <scope>NUCLEOTIDE SEQUENCE</scope>
    <source>
        <strain evidence="15">BfR-EC-18960</strain>
    </source>
</reference>
<dbReference type="GO" id="GO:0005829">
    <property type="term" value="C:cytosol"/>
    <property type="evidence" value="ECO:0007669"/>
    <property type="project" value="TreeGrafter"/>
</dbReference>
<dbReference type="SMART" id="SM00934">
    <property type="entry name" value="OMPdecase"/>
    <property type="match status" value="1"/>
</dbReference>
<dbReference type="Proteomes" id="UP001271591">
    <property type="component" value="Unassembled WGS sequence"/>
</dbReference>
<dbReference type="InterPro" id="IPR013785">
    <property type="entry name" value="Aldolase_TIM"/>
</dbReference>
<feature type="active site" description="For OMPdecase activity" evidence="10">
    <location>
        <position position="71"/>
    </location>
</feature>
<comment type="catalytic activity">
    <reaction evidence="7 9 12">
        <text>orotidine 5'-phosphate + H(+) = UMP + CO2</text>
        <dbReference type="Rhea" id="RHEA:11596"/>
        <dbReference type="ChEBI" id="CHEBI:15378"/>
        <dbReference type="ChEBI" id="CHEBI:16526"/>
        <dbReference type="ChEBI" id="CHEBI:57538"/>
        <dbReference type="ChEBI" id="CHEBI:57865"/>
        <dbReference type="EC" id="4.1.1.23"/>
    </reaction>
</comment>
<dbReference type="NCBIfam" id="NF001273">
    <property type="entry name" value="PRK00230.1"/>
    <property type="match status" value="1"/>
</dbReference>
<dbReference type="InterPro" id="IPR047596">
    <property type="entry name" value="OMPdecase_bac"/>
</dbReference>
<evidence type="ECO:0000313" key="15">
    <source>
        <dbReference type="EMBL" id="MDW9348209.1"/>
    </source>
</evidence>
<feature type="binding site" evidence="9 11">
    <location>
        <position position="222"/>
    </location>
    <ligand>
        <name>substrate</name>
    </ligand>
</feature>
<evidence type="ECO:0000256" key="9">
    <source>
        <dbReference type="HAMAP-Rule" id="MF_01200"/>
    </source>
</evidence>
<feature type="binding site" evidence="9 11">
    <location>
        <position position="201"/>
    </location>
    <ligand>
        <name>substrate</name>
    </ligand>
</feature>
<evidence type="ECO:0000256" key="4">
    <source>
        <dbReference type="ARBA" id="ARBA00022793"/>
    </source>
</evidence>
<dbReference type="GO" id="GO:0006207">
    <property type="term" value="P:'de novo' pyrimidine nucleobase biosynthetic process"/>
    <property type="evidence" value="ECO:0007669"/>
    <property type="project" value="InterPro"/>
</dbReference>
<feature type="binding site" evidence="9 11">
    <location>
        <position position="44"/>
    </location>
    <ligand>
        <name>substrate</name>
    </ligand>
</feature>
<evidence type="ECO:0000256" key="11">
    <source>
        <dbReference type="PIRSR" id="PIRSR614732-2"/>
    </source>
</evidence>
<dbReference type="Gene3D" id="3.20.20.70">
    <property type="entry name" value="Aldolase class I"/>
    <property type="match status" value="1"/>
</dbReference>
<dbReference type="PANTHER" id="PTHR32119">
    <property type="entry name" value="OROTIDINE 5'-PHOSPHATE DECARBOXYLASE"/>
    <property type="match status" value="1"/>
</dbReference>
<dbReference type="InterPro" id="IPR018089">
    <property type="entry name" value="OMPdecase_AS"/>
</dbReference>
<dbReference type="EMBL" id="JAWPMK010000001">
    <property type="protein sequence ID" value="MDW9348209.1"/>
    <property type="molecule type" value="Genomic_DNA"/>
</dbReference>
<feature type="binding site" evidence="9">
    <location>
        <begin position="71"/>
        <end position="80"/>
    </location>
    <ligand>
        <name>substrate</name>
    </ligand>
</feature>
<feature type="active site" description="For OMPdecase activity" evidence="10">
    <location>
        <position position="76"/>
    </location>
</feature>
<comment type="subunit">
    <text evidence="3 9">Homodimer.</text>
</comment>
<feature type="active site" description="Proton donor" evidence="9">
    <location>
        <position position="73"/>
    </location>
</feature>
<dbReference type="Pfam" id="PF00215">
    <property type="entry name" value="OMPdecase"/>
    <property type="match status" value="1"/>
</dbReference>
<evidence type="ECO:0000256" key="10">
    <source>
        <dbReference type="PIRSR" id="PIRSR614732-1"/>
    </source>
</evidence>
<name>A0A1Q4PLQ0_ECOLX</name>
<dbReference type="SUPFAM" id="SSF51366">
    <property type="entry name" value="Ribulose-phoshate binding barrel"/>
    <property type="match status" value="1"/>
</dbReference>
<comment type="function">
    <text evidence="1 9">Catalyzes the decarboxylation of orotidine 5'-monophosphate (OMP) to uridine 5'-monophosphate (UMP).</text>
</comment>
<dbReference type="EC" id="4.1.1.23" evidence="9"/>
<evidence type="ECO:0000259" key="13">
    <source>
        <dbReference type="SMART" id="SM00934"/>
    </source>
</evidence>